<proteinExistence type="predicted"/>
<name>A0ABV2BUS3_9GAMM</name>
<accession>A0ABV2BUS3</accession>
<keyword evidence="2" id="KW-1185">Reference proteome</keyword>
<sequence length="58" mass="6507">MKVFSQVVLLVSALFLISSCNQENQNKQEQWQADEVLLHLSELRNCSGQVTLATDSVN</sequence>
<evidence type="ECO:0000313" key="2">
    <source>
        <dbReference type="Proteomes" id="UP001548189"/>
    </source>
</evidence>
<dbReference type="EMBL" id="JBEVCJ010000012">
    <property type="protein sequence ID" value="MET1255671.1"/>
    <property type="molecule type" value="Genomic_DNA"/>
</dbReference>
<gene>
    <name evidence="1" type="ORF">ABVT43_11090</name>
</gene>
<protein>
    <submittedName>
        <fullName evidence="1">Uncharacterized protein</fullName>
    </submittedName>
</protein>
<dbReference type="PROSITE" id="PS51257">
    <property type="entry name" value="PROKAR_LIPOPROTEIN"/>
    <property type="match status" value="1"/>
</dbReference>
<comment type="caution">
    <text evidence="1">The sequence shown here is derived from an EMBL/GenBank/DDBJ whole genome shotgun (WGS) entry which is preliminary data.</text>
</comment>
<reference evidence="1 2" key="1">
    <citation type="submission" date="2024-06" db="EMBL/GenBank/DDBJ databases">
        <authorList>
            <person name="Li F."/>
        </authorList>
    </citation>
    <scope>NUCLEOTIDE SEQUENCE [LARGE SCALE GENOMIC DNA]</scope>
    <source>
        <strain evidence="1 2">GXAS 311</strain>
    </source>
</reference>
<evidence type="ECO:0000313" key="1">
    <source>
        <dbReference type="EMBL" id="MET1255671.1"/>
    </source>
</evidence>
<dbReference type="Proteomes" id="UP001548189">
    <property type="component" value="Unassembled WGS sequence"/>
</dbReference>
<organism evidence="1 2">
    <name type="scientific">Aliikangiella maris</name>
    <dbReference type="NCBI Taxonomy" id="3162458"/>
    <lineage>
        <taxon>Bacteria</taxon>
        <taxon>Pseudomonadati</taxon>
        <taxon>Pseudomonadota</taxon>
        <taxon>Gammaproteobacteria</taxon>
        <taxon>Oceanospirillales</taxon>
        <taxon>Pleioneaceae</taxon>
        <taxon>Aliikangiella</taxon>
    </lineage>
</organism>